<name>A0A835R7W4_VANPL</name>
<dbReference type="Pfam" id="PF08590">
    <property type="entry name" value="DUF1771"/>
    <property type="match status" value="1"/>
</dbReference>
<dbReference type="PANTHER" id="PTHR47812">
    <property type="entry name" value="SMR (SMALL MUTS RELATED) DOMAIN-CONTAINING PROTEIN"/>
    <property type="match status" value="1"/>
</dbReference>
<dbReference type="InterPro" id="IPR036063">
    <property type="entry name" value="Smr_dom_sf"/>
</dbReference>
<comment type="caution">
    <text evidence="2">The sequence shown here is derived from an EMBL/GenBank/DDBJ whole genome shotgun (WGS) entry which is preliminary data.</text>
</comment>
<evidence type="ECO:0000259" key="1">
    <source>
        <dbReference type="PROSITE" id="PS50828"/>
    </source>
</evidence>
<organism evidence="2 3">
    <name type="scientific">Vanilla planifolia</name>
    <name type="common">Vanilla</name>
    <dbReference type="NCBI Taxonomy" id="51239"/>
    <lineage>
        <taxon>Eukaryota</taxon>
        <taxon>Viridiplantae</taxon>
        <taxon>Streptophyta</taxon>
        <taxon>Embryophyta</taxon>
        <taxon>Tracheophyta</taxon>
        <taxon>Spermatophyta</taxon>
        <taxon>Magnoliopsida</taxon>
        <taxon>Liliopsida</taxon>
        <taxon>Asparagales</taxon>
        <taxon>Orchidaceae</taxon>
        <taxon>Vanilloideae</taxon>
        <taxon>Vanilleae</taxon>
        <taxon>Vanilla</taxon>
    </lineage>
</organism>
<feature type="domain" description="Smr" evidence="1">
    <location>
        <begin position="289"/>
        <end position="389"/>
    </location>
</feature>
<dbReference type="SMART" id="SM01162">
    <property type="entry name" value="DUF1771"/>
    <property type="match status" value="1"/>
</dbReference>
<dbReference type="EMBL" id="JADCNM010000005">
    <property type="protein sequence ID" value="KAG0483075.1"/>
    <property type="molecule type" value="Genomic_DNA"/>
</dbReference>
<dbReference type="InterPro" id="IPR002625">
    <property type="entry name" value="Smr_dom"/>
</dbReference>
<dbReference type="Proteomes" id="UP000639772">
    <property type="component" value="Unassembled WGS sequence"/>
</dbReference>
<dbReference type="PROSITE" id="PS50828">
    <property type="entry name" value="SMR"/>
    <property type="match status" value="1"/>
</dbReference>
<reference evidence="2 3" key="1">
    <citation type="journal article" date="2020" name="Nat. Food">
        <title>A phased Vanilla planifolia genome enables genetic improvement of flavour and production.</title>
        <authorList>
            <person name="Hasing T."/>
            <person name="Tang H."/>
            <person name="Brym M."/>
            <person name="Khazi F."/>
            <person name="Huang T."/>
            <person name="Chambers A.H."/>
        </authorList>
    </citation>
    <scope>NUCLEOTIDE SEQUENCE [LARGE SCALE GENOMIC DNA]</scope>
    <source>
        <tissue evidence="2">Leaf</tissue>
    </source>
</reference>
<dbReference type="Gene3D" id="3.30.1370.110">
    <property type="match status" value="1"/>
</dbReference>
<dbReference type="SUPFAM" id="SSF160443">
    <property type="entry name" value="SMR domain-like"/>
    <property type="match status" value="1"/>
</dbReference>
<gene>
    <name evidence="2" type="ORF">HPP92_011159</name>
</gene>
<dbReference type="AlphaFoldDB" id="A0A835R7W4"/>
<dbReference type="OrthoDB" id="3231855at2759"/>
<dbReference type="PANTHER" id="PTHR47812:SF2">
    <property type="entry name" value="SMR (SMALL MUTS RELATED) DOMAIN-CONTAINING PROTEIN"/>
    <property type="match status" value="1"/>
</dbReference>
<dbReference type="SMART" id="SM00463">
    <property type="entry name" value="SMR"/>
    <property type="match status" value="1"/>
</dbReference>
<accession>A0A835R7W4</accession>
<protein>
    <recommendedName>
        <fullName evidence="1">Smr domain-containing protein</fullName>
    </recommendedName>
</protein>
<dbReference type="InterPro" id="IPR013899">
    <property type="entry name" value="DUF1771"/>
</dbReference>
<sequence>MERHRARTIGWAAFDRMHREKLQKAEVIDDPFPSISNVTSADTLKSSTNNYSGKRLVPIQPVPATSFSAVVRASAAIEFPLLKAHTDIGSSNVSFDGDQHPIPLKHNASSVEQLKSIHGWPDQLLIEDILANVNNDVGQASLVLEEMFASDSRTKMEVTGSSGLSTSVVSCGSELEYNIPDLTNSSVDNGLLDNPQKSLMMKHFHVPIEPEWEEDDAYLSKRKEAIKITRAATQHSRSACNAYLRGDHCSAQQLSLRAKKEWMNAQHLHEMAAEEILRTRNSNNGSWKLDLHGLHATEAVLALKQHLKGIESELAINSRASVGSRHGLDNKAMKTTLPTQRQTTLHVITGTGKHSKGEAALPAAVKSFLTDNSYRFEDSRPGVISVHLKFRFE</sequence>
<evidence type="ECO:0000313" key="2">
    <source>
        <dbReference type="EMBL" id="KAG0483075.1"/>
    </source>
</evidence>
<proteinExistence type="predicted"/>
<evidence type="ECO:0000313" key="3">
    <source>
        <dbReference type="Proteomes" id="UP000639772"/>
    </source>
</evidence>